<accession>A0A2U1PRJ2</accession>
<evidence type="ECO:0000313" key="4">
    <source>
        <dbReference type="Proteomes" id="UP000245207"/>
    </source>
</evidence>
<feature type="signal peptide" evidence="2">
    <location>
        <begin position="1"/>
        <end position="21"/>
    </location>
</feature>
<dbReference type="InterPro" id="IPR011065">
    <property type="entry name" value="Kunitz_inhibitor_STI-like_sf"/>
</dbReference>
<dbReference type="PROSITE" id="PS00283">
    <property type="entry name" value="SOYBEAN_KUNITZ"/>
    <property type="match status" value="1"/>
</dbReference>
<dbReference type="Gene3D" id="2.80.10.50">
    <property type="match status" value="1"/>
</dbReference>
<evidence type="ECO:0000313" key="3">
    <source>
        <dbReference type="EMBL" id="PWA88371.1"/>
    </source>
</evidence>
<dbReference type="SUPFAM" id="SSF50386">
    <property type="entry name" value="STI-like"/>
    <property type="match status" value="1"/>
</dbReference>
<name>A0A2U1PRJ2_ARTAN</name>
<evidence type="ECO:0000256" key="1">
    <source>
        <dbReference type="ARBA" id="ARBA00005440"/>
    </source>
</evidence>
<dbReference type="Pfam" id="PF00197">
    <property type="entry name" value="Kunitz_legume"/>
    <property type="match status" value="1"/>
</dbReference>
<dbReference type="OrthoDB" id="1918435at2759"/>
<dbReference type="AlphaFoldDB" id="A0A2U1PRJ2"/>
<proteinExistence type="inferred from homology"/>
<dbReference type="GO" id="GO:0004866">
    <property type="term" value="F:endopeptidase inhibitor activity"/>
    <property type="evidence" value="ECO:0007669"/>
    <property type="project" value="InterPro"/>
</dbReference>
<comment type="similarity">
    <text evidence="1">Belongs to the protease inhibitor I3 (leguminous Kunitz-type inhibitor) family.</text>
</comment>
<dbReference type="SMART" id="SM00452">
    <property type="entry name" value="STI"/>
    <property type="match status" value="1"/>
</dbReference>
<dbReference type="EMBL" id="PKPP01000820">
    <property type="protein sequence ID" value="PWA88371.1"/>
    <property type="molecule type" value="Genomic_DNA"/>
</dbReference>
<organism evidence="3 4">
    <name type="scientific">Artemisia annua</name>
    <name type="common">Sweet wormwood</name>
    <dbReference type="NCBI Taxonomy" id="35608"/>
    <lineage>
        <taxon>Eukaryota</taxon>
        <taxon>Viridiplantae</taxon>
        <taxon>Streptophyta</taxon>
        <taxon>Embryophyta</taxon>
        <taxon>Tracheophyta</taxon>
        <taxon>Spermatophyta</taxon>
        <taxon>Magnoliopsida</taxon>
        <taxon>eudicotyledons</taxon>
        <taxon>Gunneridae</taxon>
        <taxon>Pentapetalae</taxon>
        <taxon>asterids</taxon>
        <taxon>campanulids</taxon>
        <taxon>Asterales</taxon>
        <taxon>Asteraceae</taxon>
        <taxon>Asteroideae</taxon>
        <taxon>Anthemideae</taxon>
        <taxon>Artemisiinae</taxon>
        <taxon>Artemisia</taxon>
    </lineage>
</organism>
<dbReference type="PRINTS" id="PR00291">
    <property type="entry name" value="KUNITZINHBTR"/>
</dbReference>
<dbReference type="CDD" id="cd23375">
    <property type="entry name" value="beta-trefoil_STI_VvMLP-like"/>
    <property type="match status" value="1"/>
</dbReference>
<keyword evidence="4" id="KW-1185">Reference proteome</keyword>
<keyword evidence="2" id="KW-0732">Signal</keyword>
<dbReference type="InterPro" id="IPR002160">
    <property type="entry name" value="Prot_inh_Kunz-lg"/>
</dbReference>
<protein>
    <submittedName>
        <fullName evidence="3">Proteinase inhibitor I3</fullName>
    </submittedName>
</protein>
<dbReference type="PANTHER" id="PTHR33107:SF5">
    <property type="entry name" value="KUNITZ TRYPSIN INHIBITOR 5"/>
    <property type="match status" value="1"/>
</dbReference>
<gene>
    <name evidence="3" type="ORF">CTI12_AA121600</name>
</gene>
<dbReference type="STRING" id="35608.A0A2U1PRJ2"/>
<reference evidence="3 4" key="1">
    <citation type="journal article" date="2018" name="Mol. Plant">
        <title>The genome of Artemisia annua provides insight into the evolution of Asteraceae family and artemisinin biosynthesis.</title>
        <authorList>
            <person name="Shen Q."/>
            <person name="Zhang L."/>
            <person name="Liao Z."/>
            <person name="Wang S."/>
            <person name="Yan T."/>
            <person name="Shi P."/>
            <person name="Liu M."/>
            <person name="Fu X."/>
            <person name="Pan Q."/>
            <person name="Wang Y."/>
            <person name="Lv Z."/>
            <person name="Lu X."/>
            <person name="Zhang F."/>
            <person name="Jiang W."/>
            <person name="Ma Y."/>
            <person name="Chen M."/>
            <person name="Hao X."/>
            <person name="Li L."/>
            <person name="Tang Y."/>
            <person name="Lv G."/>
            <person name="Zhou Y."/>
            <person name="Sun X."/>
            <person name="Brodelius P.E."/>
            <person name="Rose J.K.C."/>
            <person name="Tang K."/>
        </authorList>
    </citation>
    <scope>NUCLEOTIDE SEQUENCE [LARGE SCALE GENOMIC DNA]</scope>
    <source>
        <strain evidence="4">cv. Huhao1</strain>
        <tissue evidence="3">Leaf</tissue>
    </source>
</reference>
<dbReference type="PANTHER" id="PTHR33107">
    <property type="entry name" value="KUNITZ TRYPSIN INHIBITOR 2"/>
    <property type="match status" value="1"/>
</dbReference>
<comment type="caution">
    <text evidence="3">The sequence shown here is derived from an EMBL/GenBank/DDBJ whole genome shotgun (WGS) entry which is preliminary data.</text>
</comment>
<dbReference type="Proteomes" id="UP000245207">
    <property type="component" value="Unassembled WGS sequence"/>
</dbReference>
<feature type="chain" id="PRO_5015464855" evidence="2">
    <location>
        <begin position="22"/>
        <end position="200"/>
    </location>
</feature>
<evidence type="ECO:0000256" key="2">
    <source>
        <dbReference type="SAM" id="SignalP"/>
    </source>
</evidence>
<sequence>MKTSLFIFVIASIISLSSIRSQSQSPVLDTDGKPLVSGHNYYIVPAMSGRGGGFKLVPTTQNQTCPLDVVQENNEHLNGQPLSFSLAIPFKGGVVRESADVNIIFTGATSCDQPAVWRVEEAVGHRVVSSRGNLGGPSPGTVNNWFKIEKFENSYKIVFCPKVCNTCRLNCGDVGSKIAKNGRITLVLNTKPLKVKFKKA</sequence>